<dbReference type="Gene3D" id="3.40.50.150">
    <property type="entry name" value="Vaccinia Virus protein VP39"/>
    <property type="match status" value="1"/>
</dbReference>
<feature type="domain" description="Methyltransferase type 11" evidence="1">
    <location>
        <begin position="6"/>
        <end position="81"/>
    </location>
</feature>
<dbReference type="AlphaFoldDB" id="A0A4Y8LML5"/>
<keyword evidence="2" id="KW-0489">Methyltransferase</keyword>
<dbReference type="InterPro" id="IPR013216">
    <property type="entry name" value="Methyltransf_11"/>
</dbReference>
<comment type="caution">
    <text evidence="2">The sequence shown here is derived from an EMBL/GenBank/DDBJ whole genome shotgun (WGS) entry which is preliminary data.</text>
</comment>
<gene>
    <name evidence="2" type="ORF">E2980_23785</name>
</gene>
<dbReference type="OrthoDB" id="9791837at2"/>
<keyword evidence="2" id="KW-0808">Transferase</keyword>
<dbReference type="InterPro" id="IPR029063">
    <property type="entry name" value="SAM-dependent_MTases_sf"/>
</dbReference>
<evidence type="ECO:0000313" key="2">
    <source>
        <dbReference type="EMBL" id="TFE19077.1"/>
    </source>
</evidence>
<dbReference type="SUPFAM" id="SSF53335">
    <property type="entry name" value="S-adenosyl-L-methionine-dependent methyltransferases"/>
    <property type="match status" value="1"/>
</dbReference>
<evidence type="ECO:0000259" key="1">
    <source>
        <dbReference type="Pfam" id="PF08241"/>
    </source>
</evidence>
<protein>
    <submittedName>
        <fullName evidence="2">Class I SAM-dependent methyltransferase</fullName>
    </submittedName>
</protein>
<dbReference type="CDD" id="cd02440">
    <property type="entry name" value="AdoMet_MTases"/>
    <property type="match status" value="1"/>
</dbReference>
<sequence>MDSGALSYTGIEGSKNMVEISKETMNRANGKVIHTTMEDWDYPSSYYHMVVSRLALHYISDIESMFDKIYNSIEQEGTFIFSVEHPVMTSSYGIHKAEGFKQDWIVDNYFHTGVREQEWLGGTAIKYHRTIEDYYTGLQKAGFSIESLRESRPREENFQNQETYKRRMKIPLFLFMKAKKI</sequence>
<dbReference type="GO" id="GO:0032259">
    <property type="term" value="P:methylation"/>
    <property type="evidence" value="ECO:0007669"/>
    <property type="project" value="UniProtKB-KW"/>
</dbReference>
<organism evidence="2 3">
    <name type="scientific">Cohnella luojiensis</name>
    <dbReference type="NCBI Taxonomy" id="652876"/>
    <lineage>
        <taxon>Bacteria</taxon>
        <taxon>Bacillati</taxon>
        <taxon>Bacillota</taxon>
        <taxon>Bacilli</taxon>
        <taxon>Bacillales</taxon>
        <taxon>Paenibacillaceae</taxon>
        <taxon>Cohnella</taxon>
    </lineage>
</organism>
<proteinExistence type="predicted"/>
<dbReference type="GO" id="GO:0008757">
    <property type="term" value="F:S-adenosylmethionine-dependent methyltransferase activity"/>
    <property type="evidence" value="ECO:0007669"/>
    <property type="project" value="InterPro"/>
</dbReference>
<dbReference type="EMBL" id="SOMN01000104">
    <property type="protein sequence ID" value="TFE19077.1"/>
    <property type="molecule type" value="Genomic_DNA"/>
</dbReference>
<dbReference type="PANTHER" id="PTHR43861">
    <property type="entry name" value="TRANS-ACONITATE 2-METHYLTRANSFERASE-RELATED"/>
    <property type="match status" value="1"/>
</dbReference>
<dbReference type="Proteomes" id="UP000297900">
    <property type="component" value="Unassembled WGS sequence"/>
</dbReference>
<evidence type="ECO:0000313" key="3">
    <source>
        <dbReference type="Proteomes" id="UP000297900"/>
    </source>
</evidence>
<reference evidence="2 3" key="1">
    <citation type="submission" date="2019-03" db="EMBL/GenBank/DDBJ databases">
        <title>Cohnella endophytica sp. nov., a novel endophytic bacterium isolated from bark of Sonneratia apetala.</title>
        <authorList>
            <person name="Tuo L."/>
        </authorList>
    </citation>
    <scope>NUCLEOTIDE SEQUENCE [LARGE SCALE GENOMIC DNA]</scope>
    <source>
        <strain evidence="2 3">CCTCC AB 208254</strain>
    </source>
</reference>
<name>A0A4Y8LML5_9BACL</name>
<accession>A0A4Y8LML5</accession>
<dbReference type="Pfam" id="PF08241">
    <property type="entry name" value="Methyltransf_11"/>
    <property type="match status" value="1"/>
</dbReference>
<keyword evidence="3" id="KW-1185">Reference proteome</keyword>
<dbReference type="RefSeq" id="WP_135154715.1">
    <property type="nucleotide sequence ID" value="NZ_SOMN01000104.1"/>
</dbReference>